<evidence type="ECO:0000256" key="1">
    <source>
        <dbReference type="SAM" id="MobiDB-lite"/>
    </source>
</evidence>
<accession>A0A9D4E4C9</accession>
<keyword evidence="3" id="KW-1185">Reference proteome</keyword>
<organism evidence="2 3">
    <name type="scientific">Dreissena polymorpha</name>
    <name type="common">Zebra mussel</name>
    <name type="synonym">Mytilus polymorpha</name>
    <dbReference type="NCBI Taxonomy" id="45954"/>
    <lineage>
        <taxon>Eukaryota</taxon>
        <taxon>Metazoa</taxon>
        <taxon>Spiralia</taxon>
        <taxon>Lophotrochozoa</taxon>
        <taxon>Mollusca</taxon>
        <taxon>Bivalvia</taxon>
        <taxon>Autobranchia</taxon>
        <taxon>Heteroconchia</taxon>
        <taxon>Euheterodonta</taxon>
        <taxon>Imparidentia</taxon>
        <taxon>Neoheterodontei</taxon>
        <taxon>Myida</taxon>
        <taxon>Dreissenoidea</taxon>
        <taxon>Dreissenidae</taxon>
        <taxon>Dreissena</taxon>
    </lineage>
</organism>
<sequence>MGSGQSAFDRRTEHNLETHILVRAQTVHVSARDISVNLDTFEWSPSQRFPFQLVHVSGLLLIVACTTLTDYTRVNPSRPKSTQSTQVNPIDPIDPSRPKSTQ</sequence>
<comment type="caution">
    <text evidence="2">The sequence shown here is derived from an EMBL/GenBank/DDBJ whole genome shotgun (WGS) entry which is preliminary data.</text>
</comment>
<protein>
    <submittedName>
        <fullName evidence="2">Uncharacterized protein</fullName>
    </submittedName>
</protein>
<evidence type="ECO:0000313" key="2">
    <source>
        <dbReference type="EMBL" id="KAH3773634.1"/>
    </source>
</evidence>
<dbReference type="EMBL" id="JAIWYP010000009">
    <property type="protein sequence ID" value="KAH3773634.1"/>
    <property type="molecule type" value="Genomic_DNA"/>
</dbReference>
<evidence type="ECO:0000313" key="3">
    <source>
        <dbReference type="Proteomes" id="UP000828390"/>
    </source>
</evidence>
<name>A0A9D4E4C9_DREPO</name>
<reference evidence="2" key="1">
    <citation type="journal article" date="2019" name="bioRxiv">
        <title>The Genome of the Zebra Mussel, Dreissena polymorpha: A Resource for Invasive Species Research.</title>
        <authorList>
            <person name="McCartney M.A."/>
            <person name="Auch B."/>
            <person name="Kono T."/>
            <person name="Mallez S."/>
            <person name="Zhang Y."/>
            <person name="Obille A."/>
            <person name="Becker A."/>
            <person name="Abrahante J.E."/>
            <person name="Garbe J."/>
            <person name="Badalamenti J.P."/>
            <person name="Herman A."/>
            <person name="Mangelson H."/>
            <person name="Liachko I."/>
            <person name="Sullivan S."/>
            <person name="Sone E.D."/>
            <person name="Koren S."/>
            <person name="Silverstein K.A.T."/>
            <person name="Beckman K.B."/>
            <person name="Gohl D.M."/>
        </authorList>
    </citation>
    <scope>NUCLEOTIDE SEQUENCE</scope>
    <source>
        <strain evidence="2">Duluth1</strain>
        <tissue evidence="2">Whole animal</tissue>
    </source>
</reference>
<proteinExistence type="predicted"/>
<dbReference type="Proteomes" id="UP000828390">
    <property type="component" value="Unassembled WGS sequence"/>
</dbReference>
<reference evidence="2" key="2">
    <citation type="submission" date="2020-11" db="EMBL/GenBank/DDBJ databases">
        <authorList>
            <person name="McCartney M.A."/>
            <person name="Auch B."/>
            <person name="Kono T."/>
            <person name="Mallez S."/>
            <person name="Becker A."/>
            <person name="Gohl D.M."/>
            <person name="Silverstein K.A.T."/>
            <person name="Koren S."/>
            <person name="Bechman K.B."/>
            <person name="Herman A."/>
            <person name="Abrahante J.E."/>
            <person name="Garbe J."/>
        </authorList>
    </citation>
    <scope>NUCLEOTIDE SEQUENCE</scope>
    <source>
        <strain evidence="2">Duluth1</strain>
        <tissue evidence="2">Whole animal</tissue>
    </source>
</reference>
<feature type="region of interest" description="Disordered" evidence="1">
    <location>
        <begin position="72"/>
        <end position="102"/>
    </location>
</feature>
<dbReference type="AlphaFoldDB" id="A0A9D4E4C9"/>
<feature type="compositionally biased region" description="Polar residues" evidence="1">
    <location>
        <begin position="72"/>
        <end position="88"/>
    </location>
</feature>
<gene>
    <name evidence="2" type="ORF">DPMN_174999</name>
</gene>